<dbReference type="EMBL" id="JBBPBK010000011">
    <property type="protein sequence ID" value="KAK9275285.1"/>
    <property type="molecule type" value="Genomic_DNA"/>
</dbReference>
<proteinExistence type="predicted"/>
<accession>A0AAP0RE31</accession>
<protein>
    <submittedName>
        <fullName evidence="2">Uncharacterized protein</fullName>
    </submittedName>
</protein>
<dbReference type="AlphaFoldDB" id="A0AAP0RE31"/>
<sequence>MATAEGTGGDDPTRRSTPLPVRPSSEEKGKAIATESDEWSPTHSKKLRKGTGIVIVDHVVPDVPEAPTDSGSPKRERSALDSPGDGAPPFCG</sequence>
<evidence type="ECO:0000313" key="2">
    <source>
        <dbReference type="EMBL" id="KAK9275285.1"/>
    </source>
</evidence>
<reference evidence="2 3" key="1">
    <citation type="journal article" date="2024" name="Plant J.">
        <title>Genome sequences and population genomics reveal climatic adaptation and genomic divergence between two closely related sweetgum species.</title>
        <authorList>
            <person name="Xu W.Q."/>
            <person name="Ren C.Q."/>
            <person name="Zhang X.Y."/>
            <person name="Comes H.P."/>
            <person name="Liu X.H."/>
            <person name="Li Y.G."/>
            <person name="Kettle C.J."/>
            <person name="Jalonen R."/>
            <person name="Gaisberger H."/>
            <person name="Ma Y.Z."/>
            <person name="Qiu Y.X."/>
        </authorList>
    </citation>
    <scope>NUCLEOTIDE SEQUENCE [LARGE SCALE GENOMIC DNA]</scope>
    <source>
        <strain evidence="2">Hangzhou</strain>
    </source>
</reference>
<dbReference type="Proteomes" id="UP001415857">
    <property type="component" value="Unassembled WGS sequence"/>
</dbReference>
<name>A0AAP0RE31_LIQFO</name>
<organism evidence="2 3">
    <name type="scientific">Liquidambar formosana</name>
    <name type="common">Formosan gum</name>
    <dbReference type="NCBI Taxonomy" id="63359"/>
    <lineage>
        <taxon>Eukaryota</taxon>
        <taxon>Viridiplantae</taxon>
        <taxon>Streptophyta</taxon>
        <taxon>Embryophyta</taxon>
        <taxon>Tracheophyta</taxon>
        <taxon>Spermatophyta</taxon>
        <taxon>Magnoliopsida</taxon>
        <taxon>eudicotyledons</taxon>
        <taxon>Gunneridae</taxon>
        <taxon>Pentapetalae</taxon>
        <taxon>Saxifragales</taxon>
        <taxon>Altingiaceae</taxon>
        <taxon>Liquidambar</taxon>
    </lineage>
</organism>
<evidence type="ECO:0000313" key="3">
    <source>
        <dbReference type="Proteomes" id="UP001415857"/>
    </source>
</evidence>
<gene>
    <name evidence="2" type="ORF">L1049_022547</name>
</gene>
<comment type="caution">
    <text evidence="2">The sequence shown here is derived from an EMBL/GenBank/DDBJ whole genome shotgun (WGS) entry which is preliminary data.</text>
</comment>
<feature type="region of interest" description="Disordered" evidence="1">
    <location>
        <begin position="58"/>
        <end position="92"/>
    </location>
</feature>
<feature type="region of interest" description="Disordered" evidence="1">
    <location>
        <begin position="1"/>
        <end position="46"/>
    </location>
</feature>
<evidence type="ECO:0000256" key="1">
    <source>
        <dbReference type="SAM" id="MobiDB-lite"/>
    </source>
</evidence>
<keyword evidence="3" id="KW-1185">Reference proteome</keyword>